<dbReference type="EMBL" id="CM002927">
    <property type="protein sequence ID" value="KGN49048.1"/>
    <property type="molecule type" value="Genomic_DNA"/>
</dbReference>
<feature type="compositionally biased region" description="Basic and acidic residues" evidence="1">
    <location>
        <begin position="66"/>
        <end position="84"/>
    </location>
</feature>
<dbReference type="OMA" id="TSNCKSE"/>
<organism evidence="2 3">
    <name type="scientific">Cucumis sativus</name>
    <name type="common">Cucumber</name>
    <dbReference type="NCBI Taxonomy" id="3659"/>
    <lineage>
        <taxon>Eukaryota</taxon>
        <taxon>Viridiplantae</taxon>
        <taxon>Streptophyta</taxon>
        <taxon>Embryophyta</taxon>
        <taxon>Tracheophyta</taxon>
        <taxon>Spermatophyta</taxon>
        <taxon>Magnoliopsida</taxon>
        <taxon>eudicotyledons</taxon>
        <taxon>Gunneridae</taxon>
        <taxon>Pentapetalae</taxon>
        <taxon>rosids</taxon>
        <taxon>fabids</taxon>
        <taxon>Cucurbitales</taxon>
        <taxon>Cucurbitaceae</taxon>
        <taxon>Benincaseae</taxon>
        <taxon>Cucumis</taxon>
    </lineage>
</organism>
<reference evidence="2 3" key="3">
    <citation type="journal article" date="2010" name="BMC Genomics">
        <title>Transcriptome sequencing and comparative analysis of cucumber flowers with different sex types.</title>
        <authorList>
            <person name="Guo S."/>
            <person name="Zheng Y."/>
            <person name="Joung J.G."/>
            <person name="Liu S."/>
            <person name="Zhang Z."/>
            <person name="Crasta O.R."/>
            <person name="Sobral B.W."/>
            <person name="Xu Y."/>
            <person name="Huang S."/>
            <person name="Fei Z."/>
        </authorList>
    </citation>
    <scope>NUCLEOTIDE SEQUENCE [LARGE SCALE GENOMIC DNA]</scope>
    <source>
        <strain evidence="3">cv. 9930</strain>
    </source>
</reference>
<name>A0A0A0KHQ0_CUCSA</name>
<reference evidence="2 3" key="4">
    <citation type="journal article" date="2011" name="BMC Genomics">
        <title>RNA-Seq improves annotation of protein-coding genes in the cucumber genome.</title>
        <authorList>
            <person name="Li Z."/>
            <person name="Zhang Z."/>
            <person name="Yan P."/>
            <person name="Huang S."/>
            <person name="Fei Z."/>
            <person name="Lin K."/>
        </authorList>
    </citation>
    <scope>NUCLEOTIDE SEQUENCE [LARGE SCALE GENOMIC DNA]</scope>
    <source>
        <strain evidence="3">cv. 9930</strain>
    </source>
</reference>
<feature type="region of interest" description="Disordered" evidence="1">
    <location>
        <begin position="66"/>
        <end position="86"/>
    </location>
</feature>
<feature type="region of interest" description="Disordered" evidence="1">
    <location>
        <begin position="225"/>
        <end position="245"/>
    </location>
</feature>
<proteinExistence type="predicted"/>
<sequence>MFRCQRAEGLDLCRKFVSDSSIISICVREKKPLPPLPPLPIILKSGISLISMEGWAMQREKERERRRIRDRERRSSMSIEQRERHLARRRRNYQIRRLKYRNGKTTNPSFSGTNSFKAVSETSIAELDLQQNGLMLVGFNHEQESLNPDSITSSSSEILDPRAEILQGRVRLSHIRRLARSIGIHQMFSQVESTSNCKSEDSSLEYDLNRSSRSLRRVKRLARMMNSSLKPSADESSQHKTTIAG</sequence>
<gene>
    <name evidence="2" type="ORF">Csa_6G511630</name>
</gene>
<keyword evidence="3" id="KW-1185">Reference proteome</keyword>
<dbReference type="AlphaFoldDB" id="A0A0A0KHQ0"/>
<evidence type="ECO:0000313" key="2">
    <source>
        <dbReference type="EMBL" id="KGN49048.1"/>
    </source>
</evidence>
<reference evidence="2 3" key="2">
    <citation type="journal article" date="2009" name="PLoS ONE">
        <title>An integrated genetic and cytogenetic map of the cucumber genome.</title>
        <authorList>
            <person name="Ren Y."/>
            <person name="Zhang Z."/>
            <person name="Liu J."/>
            <person name="Staub J.E."/>
            <person name="Han Y."/>
            <person name="Cheng Z."/>
            <person name="Li X."/>
            <person name="Lu J."/>
            <person name="Miao H."/>
            <person name="Kang H."/>
            <person name="Xie B."/>
            <person name="Gu X."/>
            <person name="Wang X."/>
            <person name="Du Y."/>
            <person name="Jin W."/>
            <person name="Huang S."/>
        </authorList>
    </citation>
    <scope>NUCLEOTIDE SEQUENCE [LARGE SCALE GENOMIC DNA]</scope>
    <source>
        <strain evidence="3">cv. 9930</strain>
    </source>
</reference>
<evidence type="ECO:0000313" key="3">
    <source>
        <dbReference type="Proteomes" id="UP000029981"/>
    </source>
</evidence>
<dbReference type="Gramene" id="KGN49048">
    <property type="protein sequence ID" value="KGN49048"/>
    <property type="gene ID" value="Csa_6G511630"/>
</dbReference>
<accession>A0A0A0KHQ0</accession>
<dbReference type="STRING" id="3659.A0A0A0KHQ0"/>
<protein>
    <submittedName>
        <fullName evidence="2">Uncharacterized protein</fullName>
    </submittedName>
</protein>
<dbReference type="Proteomes" id="UP000029981">
    <property type="component" value="Chromosome 6"/>
</dbReference>
<evidence type="ECO:0000256" key="1">
    <source>
        <dbReference type="SAM" id="MobiDB-lite"/>
    </source>
</evidence>
<reference evidence="2 3" key="1">
    <citation type="journal article" date="2009" name="Nat. Genet.">
        <title>The genome of the cucumber, Cucumis sativus L.</title>
        <authorList>
            <person name="Huang S."/>
            <person name="Li R."/>
            <person name="Zhang Z."/>
            <person name="Li L."/>
            <person name="Gu X."/>
            <person name="Fan W."/>
            <person name="Lucas W.J."/>
            <person name="Wang X."/>
            <person name="Xie B."/>
            <person name="Ni P."/>
            <person name="Ren Y."/>
            <person name="Zhu H."/>
            <person name="Li J."/>
            <person name="Lin K."/>
            <person name="Jin W."/>
            <person name="Fei Z."/>
            <person name="Li G."/>
            <person name="Staub J."/>
            <person name="Kilian A."/>
            <person name="van der Vossen E.A."/>
            <person name="Wu Y."/>
            <person name="Guo J."/>
            <person name="He J."/>
            <person name="Jia Z."/>
            <person name="Ren Y."/>
            <person name="Tian G."/>
            <person name="Lu Y."/>
            <person name="Ruan J."/>
            <person name="Qian W."/>
            <person name="Wang M."/>
            <person name="Huang Q."/>
            <person name="Li B."/>
            <person name="Xuan Z."/>
            <person name="Cao J."/>
            <person name="Asan"/>
            <person name="Wu Z."/>
            <person name="Zhang J."/>
            <person name="Cai Q."/>
            <person name="Bai Y."/>
            <person name="Zhao B."/>
            <person name="Han Y."/>
            <person name="Li Y."/>
            <person name="Li X."/>
            <person name="Wang S."/>
            <person name="Shi Q."/>
            <person name="Liu S."/>
            <person name="Cho W.K."/>
            <person name="Kim J.Y."/>
            <person name="Xu Y."/>
            <person name="Heller-Uszynska K."/>
            <person name="Miao H."/>
            <person name="Cheng Z."/>
            <person name="Zhang S."/>
            <person name="Wu J."/>
            <person name="Yang Y."/>
            <person name="Kang H."/>
            <person name="Li M."/>
            <person name="Liang H."/>
            <person name="Ren X."/>
            <person name="Shi Z."/>
            <person name="Wen M."/>
            <person name="Jian M."/>
            <person name="Yang H."/>
            <person name="Zhang G."/>
            <person name="Yang Z."/>
            <person name="Chen R."/>
            <person name="Liu S."/>
            <person name="Li J."/>
            <person name="Ma L."/>
            <person name="Liu H."/>
            <person name="Zhou Y."/>
            <person name="Zhao J."/>
            <person name="Fang X."/>
            <person name="Li G."/>
            <person name="Fang L."/>
            <person name="Li Y."/>
            <person name="Liu D."/>
            <person name="Zheng H."/>
            <person name="Zhang Y."/>
            <person name="Qin N."/>
            <person name="Li Z."/>
            <person name="Yang G."/>
            <person name="Yang S."/>
            <person name="Bolund L."/>
            <person name="Kristiansen K."/>
            <person name="Zheng H."/>
            <person name="Li S."/>
            <person name="Zhang X."/>
            <person name="Yang H."/>
            <person name="Wang J."/>
            <person name="Sun R."/>
            <person name="Zhang B."/>
            <person name="Jiang S."/>
            <person name="Wang J."/>
            <person name="Du Y."/>
            <person name="Li S."/>
        </authorList>
    </citation>
    <scope>NUCLEOTIDE SEQUENCE [LARGE SCALE GENOMIC DNA]</scope>
    <source>
        <strain evidence="3">cv. 9930</strain>
    </source>
</reference>
<dbReference type="eggNOG" id="ENOG502S6Q6">
    <property type="taxonomic scope" value="Eukaryota"/>
</dbReference>